<comment type="caution">
    <text evidence="3">The sequence shown here is derived from an EMBL/GenBank/DDBJ whole genome shotgun (WGS) entry which is preliminary data.</text>
</comment>
<feature type="region of interest" description="Disordered" evidence="1">
    <location>
        <begin position="570"/>
        <end position="601"/>
    </location>
</feature>
<proteinExistence type="predicted"/>
<accession>A0A918I8U4</accession>
<dbReference type="AlphaFoldDB" id="A0A918I8U4"/>
<reference evidence="3" key="1">
    <citation type="journal article" date="2014" name="Int. J. Syst. Evol. Microbiol.">
        <title>Complete genome sequence of Corynebacterium casei LMG S-19264T (=DSM 44701T), isolated from a smear-ripened cheese.</title>
        <authorList>
            <consortium name="US DOE Joint Genome Institute (JGI-PGF)"/>
            <person name="Walter F."/>
            <person name="Albersmeier A."/>
            <person name="Kalinowski J."/>
            <person name="Ruckert C."/>
        </authorList>
    </citation>
    <scope>NUCLEOTIDE SEQUENCE</scope>
    <source>
        <strain evidence="3">JCM 4369</strain>
    </source>
</reference>
<keyword evidence="2" id="KW-0812">Transmembrane</keyword>
<reference evidence="3" key="2">
    <citation type="submission" date="2020-09" db="EMBL/GenBank/DDBJ databases">
        <authorList>
            <person name="Sun Q."/>
            <person name="Ohkuma M."/>
        </authorList>
    </citation>
    <scope>NUCLEOTIDE SEQUENCE</scope>
    <source>
        <strain evidence="3">JCM 4369</strain>
    </source>
</reference>
<evidence type="ECO:0000256" key="2">
    <source>
        <dbReference type="SAM" id="Phobius"/>
    </source>
</evidence>
<evidence type="ECO:0000313" key="4">
    <source>
        <dbReference type="Proteomes" id="UP000618795"/>
    </source>
</evidence>
<keyword evidence="2" id="KW-1133">Transmembrane helix</keyword>
<evidence type="ECO:0000256" key="1">
    <source>
        <dbReference type="SAM" id="MobiDB-lite"/>
    </source>
</evidence>
<gene>
    <name evidence="3" type="ORF">GCM10010260_11690</name>
</gene>
<feature type="transmembrane region" description="Helical" evidence="2">
    <location>
        <begin position="98"/>
        <end position="120"/>
    </location>
</feature>
<feature type="transmembrane region" description="Helical" evidence="2">
    <location>
        <begin position="132"/>
        <end position="152"/>
    </location>
</feature>
<sequence>MRDKAGELFLLLGDGQAVPLAAVGLGLPDGVPLVRPMAPTGHHQSAPLICEGMEENAPSNPNRTQGGTKIWVVAAGISFALAASLTLANALGAKPGRAATLIGVLVGLTGFLGSVTELLRDRLAEVPRWQRATYAVVIGCVFAGGVVVLLRFQAPPPPLHRLTGPQDVAVVGFKDRGSGQDQQLLNDVSSTFAQVLSKALPKGTVVHDYATEYELPLTELLHGDHRRLDSRTRKFVGQSNAAILVGGIVTPGSGGQINVRPAVYVRADQVPDAPELAGWYTSAPVPADQSLGLAHSRGALVAELVRQASGLAQFTSALDAWHSGRTTEAVAGFTRLLPGKGTSDLDPGSGFVTSDLVHLFRGHALEQTTVNGQAASRSVLEAAGADYRAIPADSPIRLRAQLSLASNIYLRAETATDCVPGALRDSDIAGVTSTLRRLMSDANFTTLGRLKAAVNLAQVEYCRINAGLTSDDGTIDAVVRRVRAAGPGVGVRELKALAASIVAVREADRGHLEAAISGIRQALALESHFARRAQWLEWLADWAFARCDLVTGDQAARDSLDQMRNAFRTGAASRQDYEADRKRLDQQRNHARAQCGSGSPR</sequence>
<keyword evidence="4" id="KW-1185">Reference proteome</keyword>
<feature type="compositionally biased region" description="Basic and acidic residues" evidence="1">
    <location>
        <begin position="575"/>
        <end position="588"/>
    </location>
</feature>
<organism evidence="3 4">
    <name type="scientific">Streptomyces filipinensis</name>
    <dbReference type="NCBI Taxonomy" id="66887"/>
    <lineage>
        <taxon>Bacteria</taxon>
        <taxon>Bacillati</taxon>
        <taxon>Actinomycetota</taxon>
        <taxon>Actinomycetes</taxon>
        <taxon>Kitasatosporales</taxon>
        <taxon>Streptomycetaceae</taxon>
        <taxon>Streptomyces</taxon>
    </lineage>
</organism>
<protein>
    <submittedName>
        <fullName evidence="3">Uncharacterized protein</fullName>
    </submittedName>
</protein>
<evidence type="ECO:0000313" key="3">
    <source>
        <dbReference type="EMBL" id="GGU81041.1"/>
    </source>
</evidence>
<feature type="transmembrane region" description="Helical" evidence="2">
    <location>
        <begin position="70"/>
        <end position="92"/>
    </location>
</feature>
<keyword evidence="2" id="KW-0472">Membrane</keyword>
<name>A0A918I8U4_9ACTN</name>
<dbReference type="Proteomes" id="UP000618795">
    <property type="component" value="Unassembled WGS sequence"/>
</dbReference>
<dbReference type="EMBL" id="BMTD01000002">
    <property type="protein sequence ID" value="GGU81041.1"/>
    <property type="molecule type" value="Genomic_DNA"/>
</dbReference>